<organism evidence="14 15">
    <name type="scientific">Argiope bruennichi</name>
    <name type="common">Wasp spider</name>
    <name type="synonym">Aranea bruennichi</name>
    <dbReference type="NCBI Taxonomy" id="94029"/>
    <lineage>
        <taxon>Eukaryota</taxon>
        <taxon>Metazoa</taxon>
        <taxon>Ecdysozoa</taxon>
        <taxon>Arthropoda</taxon>
        <taxon>Chelicerata</taxon>
        <taxon>Arachnida</taxon>
        <taxon>Araneae</taxon>
        <taxon>Araneomorphae</taxon>
        <taxon>Entelegynae</taxon>
        <taxon>Araneoidea</taxon>
        <taxon>Araneidae</taxon>
        <taxon>Argiope</taxon>
    </lineage>
</organism>
<evidence type="ECO:0000256" key="6">
    <source>
        <dbReference type="ARBA" id="ARBA00022989"/>
    </source>
</evidence>
<keyword evidence="3 12" id="KW-0813">Transport</keyword>
<reference evidence="14" key="1">
    <citation type="journal article" date="2020" name="bioRxiv">
        <title>Chromosome-level reference genome of the European wasp spider Argiope bruennichi: a resource for studies on range expansion and evolutionary adaptation.</title>
        <authorList>
            <person name="Sheffer M.M."/>
            <person name="Hoppe A."/>
            <person name="Krehenwinkel H."/>
            <person name="Uhl G."/>
            <person name="Kuss A.W."/>
            <person name="Jensen L."/>
            <person name="Jensen C."/>
            <person name="Gillespie R.G."/>
            <person name="Hoff K.J."/>
            <person name="Prost S."/>
        </authorList>
    </citation>
    <scope>NUCLEOTIDE SEQUENCE</scope>
</reference>
<evidence type="ECO:0000256" key="2">
    <source>
        <dbReference type="ARBA" id="ARBA00007193"/>
    </source>
</evidence>
<protein>
    <submittedName>
        <fullName evidence="14">Uncharacterized protein</fullName>
    </submittedName>
</protein>
<keyword evidence="5 12" id="KW-0812">Transmembrane</keyword>
<dbReference type="GO" id="GO:0005886">
    <property type="term" value="C:plasma membrane"/>
    <property type="evidence" value="ECO:0007669"/>
    <property type="project" value="TreeGrafter"/>
</dbReference>
<keyword evidence="15" id="KW-1185">Reference proteome</keyword>
<comment type="caution">
    <text evidence="14">The sequence shown here is derived from an EMBL/GenBank/DDBJ whole genome shotgun (WGS) entry which is preliminary data.</text>
</comment>
<keyword evidence="4 12" id="KW-0894">Sodium channel</keyword>
<dbReference type="PANTHER" id="PTHR11690">
    <property type="entry name" value="AMILORIDE-SENSITIVE SODIUM CHANNEL-RELATED"/>
    <property type="match status" value="1"/>
</dbReference>
<dbReference type="GO" id="GO:0015280">
    <property type="term" value="F:ligand-gated sodium channel activity"/>
    <property type="evidence" value="ECO:0007669"/>
    <property type="project" value="TreeGrafter"/>
</dbReference>
<evidence type="ECO:0000313" key="14">
    <source>
        <dbReference type="EMBL" id="KAF8778837.1"/>
    </source>
</evidence>
<proteinExistence type="inferred from homology"/>
<keyword evidence="10 12" id="KW-0739">Sodium transport</keyword>
<comment type="subcellular location">
    <subcellularLocation>
        <location evidence="1">Membrane</location>
        <topology evidence="1">Multi-pass membrane protein</topology>
    </subcellularLocation>
</comment>
<dbReference type="EMBL" id="JABXBU010002072">
    <property type="protein sequence ID" value="KAF8778837.1"/>
    <property type="molecule type" value="Genomic_DNA"/>
</dbReference>
<evidence type="ECO:0000256" key="3">
    <source>
        <dbReference type="ARBA" id="ARBA00022448"/>
    </source>
</evidence>
<dbReference type="Gene3D" id="1.10.287.770">
    <property type="entry name" value="YojJ-like"/>
    <property type="match status" value="1"/>
</dbReference>
<keyword evidence="7" id="KW-0915">Sodium</keyword>
<evidence type="ECO:0000256" key="5">
    <source>
        <dbReference type="ARBA" id="ARBA00022692"/>
    </source>
</evidence>
<comment type="similarity">
    <text evidence="2 12">Belongs to the amiloride-sensitive sodium channel (TC 1.A.6) family.</text>
</comment>
<evidence type="ECO:0000256" key="1">
    <source>
        <dbReference type="ARBA" id="ARBA00004141"/>
    </source>
</evidence>
<dbReference type="AlphaFoldDB" id="A0A8T0ESW0"/>
<evidence type="ECO:0000256" key="7">
    <source>
        <dbReference type="ARBA" id="ARBA00023053"/>
    </source>
</evidence>
<evidence type="ECO:0000313" key="15">
    <source>
        <dbReference type="Proteomes" id="UP000807504"/>
    </source>
</evidence>
<evidence type="ECO:0000256" key="12">
    <source>
        <dbReference type="RuleBase" id="RU000679"/>
    </source>
</evidence>
<dbReference type="Proteomes" id="UP000807504">
    <property type="component" value="Unassembled WGS sequence"/>
</dbReference>
<accession>A0A8T0ESW0</accession>
<feature type="transmembrane region" description="Helical" evidence="13">
    <location>
        <begin position="579"/>
        <end position="601"/>
    </location>
</feature>
<sequence length="851" mass="98666">MSKRSFHPQKAVKRRVRHLSKKYGRRSKISRGLVVWRFLKGVVFMSCLSFFAFQSTTFLRIYKRYPTTIKIEFTYPDEFEFPAVTFCSYNPCLSLHLTKASNHLELGEIPKFGVFPNGSTEEILSSMNEIYFKGNATKEFWEEWAWSIETNRYYLNIQRSEEMRIYVKPSAFLSIHSPFAPVNPLYQGDLLKMGYMYKIYIRLMCKELCLHDLFEPYKNMTPEFELLEYPLELCLGPHIQPITSPSIKHPSQNPAPNASFTPFPADNANSIIYSQHQLPNDPSSIPLVPPTDQQQNGTIASTRDQQRLLQPSRVQHHHIGNHPRGSSTIHVKRSKFCAEYPDLCERPENMTAICAVNPALCKENPSDLVIPKIGFLTNDSYYEIIQTIPKIYYNGNVTAEFWEEWTWHIRKRRSKILKPVFAVGPYKYYPCYTENLLLNSTDELMKIRLGARYKRRRPQHYDLYTERSEEVIFPRKPSFLLSIHSPFVPVNPSIQGNVLEWGYNYKIYIRLGKVELQSYPYDTDCIDYEKLWSEKGKQGPRSQEKEFPDSESAKERIEVDIFYRDRQVIVENHVPEYRIGYLFSYIGGLMGCWLGVSVWAFPRIAENILRRVLPWIEPMKRYGATISPAQPTIFSTHRNKKNLMTFLKKEAIDEEMIELTRTGFEINRRKKADVNKIVIQEMPSAAALVNTTNSGRKNFDCLFCDQKHPSQDCYTARKLTLEERRKISSRKGACFSCLRLKHVSRNSKFKDKCMHCDIEVRSEERICSCVPKSRDLLTLRELEENSIVISDLYSKDCVIDLLIGADVAGLIMTGNSMQLTSGVIVLETSLVHTLIGTVTGSGCLKKKPQRF</sequence>
<keyword evidence="9 13" id="KW-0472">Membrane</keyword>
<evidence type="ECO:0000256" key="9">
    <source>
        <dbReference type="ARBA" id="ARBA00023136"/>
    </source>
</evidence>
<keyword evidence="6 13" id="KW-1133">Transmembrane helix</keyword>
<evidence type="ECO:0000256" key="13">
    <source>
        <dbReference type="SAM" id="Phobius"/>
    </source>
</evidence>
<evidence type="ECO:0000256" key="4">
    <source>
        <dbReference type="ARBA" id="ARBA00022461"/>
    </source>
</evidence>
<evidence type="ECO:0000256" key="10">
    <source>
        <dbReference type="ARBA" id="ARBA00023201"/>
    </source>
</evidence>
<dbReference type="InterPro" id="IPR001873">
    <property type="entry name" value="ENaC"/>
</dbReference>
<evidence type="ECO:0000256" key="8">
    <source>
        <dbReference type="ARBA" id="ARBA00023065"/>
    </source>
</evidence>
<evidence type="ECO:0000256" key="11">
    <source>
        <dbReference type="ARBA" id="ARBA00023303"/>
    </source>
</evidence>
<reference evidence="14" key="2">
    <citation type="submission" date="2020-06" db="EMBL/GenBank/DDBJ databases">
        <authorList>
            <person name="Sheffer M."/>
        </authorList>
    </citation>
    <scope>NUCLEOTIDE SEQUENCE</scope>
</reference>
<feature type="transmembrane region" description="Helical" evidence="13">
    <location>
        <begin position="34"/>
        <end position="53"/>
    </location>
</feature>
<keyword evidence="8 12" id="KW-0406">Ion transport</keyword>
<dbReference type="Pfam" id="PF00858">
    <property type="entry name" value="ASC"/>
    <property type="match status" value="1"/>
</dbReference>
<dbReference type="PANTHER" id="PTHR11690:SF248">
    <property type="entry name" value="PICKPOCKET 17, ISOFORM A"/>
    <property type="match status" value="1"/>
</dbReference>
<keyword evidence="11 12" id="KW-0407">Ion channel</keyword>
<name>A0A8T0ESW0_ARGBR</name>
<gene>
    <name evidence="14" type="ORF">HNY73_015523</name>
</gene>